<dbReference type="OrthoDB" id="826619at2"/>
<dbReference type="Pfam" id="PF07610">
    <property type="entry name" value="DUF1573"/>
    <property type="match status" value="1"/>
</dbReference>
<protein>
    <submittedName>
        <fullName evidence="2">DUF1573 domain-containing protein</fullName>
    </submittedName>
</protein>
<dbReference type="InterPro" id="IPR013783">
    <property type="entry name" value="Ig-like_fold"/>
</dbReference>
<dbReference type="AlphaFoldDB" id="A0A4V1LMM7"/>
<comment type="caution">
    <text evidence="2">The sequence shown here is derived from an EMBL/GenBank/DDBJ whole genome shotgun (WGS) entry which is preliminary data.</text>
</comment>
<dbReference type="InterPro" id="IPR011467">
    <property type="entry name" value="DUF1573"/>
</dbReference>
<organism evidence="2 3">
    <name type="scientific">Gelidibacter gilvus</name>
    <dbReference type="NCBI Taxonomy" id="59602"/>
    <lineage>
        <taxon>Bacteria</taxon>
        <taxon>Pseudomonadati</taxon>
        <taxon>Bacteroidota</taxon>
        <taxon>Flavobacteriia</taxon>
        <taxon>Flavobacteriales</taxon>
        <taxon>Flavobacteriaceae</taxon>
        <taxon>Gelidibacter</taxon>
    </lineage>
</organism>
<dbReference type="Proteomes" id="UP000289792">
    <property type="component" value="Unassembled WGS sequence"/>
</dbReference>
<feature type="compositionally biased region" description="Polar residues" evidence="1">
    <location>
        <begin position="155"/>
        <end position="177"/>
    </location>
</feature>
<dbReference type="EMBL" id="SDDZ01000010">
    <property type="protein sequence ID" value="RXJ45813.1"/>
    <property type="molecule type" value="Genomic_DNA"/>
</dbReference>
<proteinExistence type="predicted"/>
<accession>A0A4V1LMM7</accession>
<reference evidence="2 3" key="1">
    <citation type="submission" date="2019-01" db="EMBL/GenBank/DDBJ databases">
        <title>Genome sequence of the Antarctic species Gelidibacter gilvus ACAM 158(T).</title>
        <authorList>
            <person name="Bowman J.P."/>
        </authorList>
    </citation>
    <scope>NUCLEOTIDE SEQUENCE [LARGE SCALE GENOMIC DNA]</scope>
    <source>
        <strain evidence="2 3">IC158</strain>
    </source>
</reference>
<dbReference type="PANTHER" id="PTHR37833:SF1">
    <property type="entry name" value="SIGNAL PEPTIDE PROTEIN"/>
    <property type="match status" value="1"/>
</dbReference>
<dbReference type="RefSeq" id="WP_129018245.1">
    <property type="nucleotide sequence ID" value="NZ_SDDZ01000010.1"/>
</dbReference>
<evidence type="ECO:0000313" key="3">
    <source>
        <dbReference type="Proteomes" id="UP000289792"/>
    </source>
</evidence>
<dbReference type="Gene3D" id="2.60.40.10">
    <property type="entry name" value="Immunoglobulins"/>
    <property type="match status" value="1"/>
</dbReference>
<feature type="region of interest" description="Disordered" evidence="1">
    <location>
        <begin position="146"/>
        <end position="185"/>
    </location>
</feature>
<dbReference type="PANTHER" id="PTHR37833">
    <property type="entry name" value="LIPOPROTEIN-RELATED"/>
    <property type="match status" value="1"/>
</dbReference>
<keyword evidence="3" id="KW-1185">Reference proteome</keyword>
<name>A0A4V1LMM7_9FLAO</name>
<sequence length="185" mass="19761">MKKLMLGVSALCLVAFMSCKEDATAKIKSENVAEAAQRDANSGNFASVSFEETEHDFGTIKNGTPVEAIFKYTNTGSSPLVVSDIKSTCGCTVPSDWTRQVAPGETGEFKVKFDGKGNGVVTKSITMTTNTERGAETVRIKAMVEGDPNAPMQPAVQQTGGTQSIMQQPARKYSTQPGHEGHNHD</sequence>
<evidence type="ECO:0000313" key="2">
    <source>
        <dbReference type="EMBL" id="RXJ45813.1"/>
    </source>
</evidence>
<dbReference type="PROSITE" id="PS51257">
    <property type="entry name" value="PROKAR_LIPOPROTEIN"/>
    <property type="match status" value="1"/>
</dbReference>
<evidence type="ECO:0000256" key="1">
    <source>
        <dbReference type="SAM" id="MobiDB-lite"/>
    </source>
</evidence>
<gene>
    <name evidence="2" type="ORF">ESZ48_14625</name>
</gene>